<keyword evidence="3" id="KW-1185">Reference proteome</keyword>
<gene>
    <name evidence="2" type="ORF">H5410_010008</name>
</gene>
<dbReference type="PANTHER" id="PTHR31474">
    <property type="entry name" value="HR-LIKE LESION-INDUCER"/>
    <property type="match status" value="1"/>
</dbReference>
<comment type="caution">
    <text evidence="2">The sequence shown here is derived from an EMBL/GenBank/DDBJ whole genome shotgun (WGS) entry which is preliminary data.</text>
</comment>
<dbReference type="Pfam" id="PF05514">
    <property type="entry name" value="HR_lesion"/>
    <property type="match status" value="1"/>
</dbReference>
<dbReference type="InterPro" id="IPR008637">
    <property type="entry name" value="HR_lesion"/>
</dbReference>
<keyword evidence="1" id="KW-1133">Transmembrane helix</keyword>
<evidence type="ECO:0000313" key="3">
    <source>
        <dbReference type="Proteomes" id="UP000824120"/>
    </source>
</evidence>
<dbReference type="AlphaFoldDB" id="A0A9J6AJI7"/>
<evidence type="ECO:0000256" key="1">
    <source>
        <dbReference type="SAM" id="Phobius"/>
    </source>
</evidence>
<feature type="transmembrane region" description="Helical" evidence="1">
    <location>
        <begin position="12"/>
        <end position="31"/>
    </location>
</feature>
<keyword evidence="1" id="KW-0812">Transmembrane</keyword>
<dbReference type="PANTHER" id="PTHR31474:SF9">
    <property type="entry name" value="HR-LIKE LESION-INDUCING PROTEIN-LIKE PROTEIN"/>
    <property type="match status" value="1"/>
</dbReference>
<evidence type="ECO:0000313" key="2">
    <source>
        <dbReference type="EMBL" id="KAG5624790.1"/>
    </source>
</evidence>
<protein>
    <submittedName>
        <fullName evidence="2">Uncharacterized protein</fullName>
    </submittedName>
</protein>
<accession>A0A9J6AJI7</accession>
<feature type="transmembrane region" description="Helical" evidence="1">
    <location>
        <begin position="123"/>
        <end position="144"/>
    </location>
</feature>
<organism evidence="2 3">
    <name type="scientific">Solanum commersonii</name>
    <name type="common">Commerson's wild potato</name>
    <name type="synonym">Commerson's nightshade</name>
    <dbReference type="NCBI Taxonomy" id="4109"/>
    <lineage>
        <taxon>Eukaryota</taxon>
        <taxon>Viridiplantae</taxon>
        <taxon>Streptophyta</taxon>
        <taxon>Embryophyta</taxon>
        <taxon>Tracheophyta</taxon>
        <taxon>Spermatophyta</taxon>
        <taxon>Magnoliopsida</taxon>
        <taxon>eudicotyledons</taxon>
        <taxon>Gunneridae</taxon>
        <taxon>Pentapetalae</taxon>
        <taxon>asterids</taxon>
        <taxon>lamiids</taxon>
        <taxon>Solanales</taxon>
        <taxon>Solanaceae</taxon>
        <taxon>Solanoideae</taxon>
        <taxon>Solaneae</taxon>
        <taxon>Solanum</taxon>
    </lineage>
</organism>
<feature type="transmembrane region" description="Helical" evidence="1">
    <location>
        <begin position="72"/>
        <end position="91"/>
    </location>
</feature>
<feature type="transmembrane region" description="Helical" evidence="1">
    <location>
        <begin position="98"/>
        <end position="117"/>
    </location>
</feature>
<sequence>MGKKVVAKVTVGLFPMMGRILLAGFFIVYGYQSFKEIITDDLVGKKYSNMMAAILNFREYTPEDMIQFEKHISFLSCCAACKVFGGLLILFDHIAGTLHLICYLLITTSVQCVYYYKVGEPEFDIFLQGFIQNMTLFGAIWLYMKMKLRQLKKKASKSKKT</sequence>
<dbReference type="OrthoDB" id="10316762at2759"/>
<keyword evidence="1" id="KW-0472">Membrane</keyword>
<dbReference type="EMBL" id="JACXVP010000002">
    <property type="protein sequence ID" value="KAG5624790.1"/>
    <property type="molecule type" value="Genomic_DNA"/>
</dbReference>
<reference evidence="2 3" key="1">
    <citation type="submission" date="2020-09" db="EMBL/GenBank/DDBJ databases">
        <title>De no assembly of potato wild relative species, Solanum commersonii.</title>
        <authorList>
            <person name="Cho K."/>
        </authorList>
    </citation>
    <scope>NUCLEOTIDE SEQUENCE [LARGE SCALE GENOMIC DNA]</scope>
    <source>
        <strain evidence="2">LZ3.2</strain>
        <tissue evidence="2">Leaf</tissue>
    </source>
</reference>
<proteinExistence type="predicted"/>
<dbReference type="Proteomes" id="UP000824120">
    <property type="component" value="Chromosome 2"/>
</dbReference>
<name>A0A9J6AJI7_SOLCO</name>